<dbReference type="GO" id="GO:0009103">
    <property type="term" value="P:lipopolysaccharide biosynthetic process"/>
    <property type="evidence" value="ECO:0007669"/>
    <property type="project" value="TreeGrafter"/>
</dbReference>
<accession>A0A1F7X5J9</accession>
<keyword evidence="5 7" id="KW-1133">Transmembrane helix</keyword>
<evidence type="ECO:0000313" key="8">
    <source>
        <dbReference type="EMBL" id="OGM09555.1"/>
    </source>
</evidence>
<organism evidence="8 9">
    <name type="scientific">Candidatus Woesebacteria bacterium RBG_13_34_9</name>
    <dbReference type="NCBI Taxonomy" id="1802477"/>
    <lineage>
        <taxon>Bacteria</taxon>
        <taxon>Candidatus Woeseibacteriota</taxon>
    </lineage>
</organism>
<protein>
    <recommendedName>
        <fullName evidence="10">Undecaprenyl-phosphate alpha-N-acetylglucosaminyl 1-phosphate transferase</fullName>
    </recommendedName>
</protein>
<dbReference type="PANTHER" id="PTHR22926:SF3">
    <property type="entry name" value="UNDECAPRENYL-PHOSPHATE ALPHA-N-ACETYLGLUCOSAMINYL 1-PHOSPHATE TRANSFERASE"/>
    <property type="match status" value="1"/>
</dbReference>
<evidence type="ECO:0000256" key="7">
    <source>
        <dbReference type="SAM" id="Phobius"/>
    </source>
</evidence>
<dbReference type="PANTHER" id="PTHR22926">
    <property type="entry name" value="PHOSPHO-N-ACETYLMURAMOYL-PENTAPEPTIDE-TRANSFERASE"/>
    <property type="match status" value="1"/>
</dbReference>
<evidence type="ECO:0000256" key="1">
    <source>
        <dbReference type="ARBA" id="ARBA00004651"/>
    </source>
</evidence>
<evidence type="ECO:0000313" key="9">
    <source>
        <dbReference type="Proteomes" id="UP000179219"/>
    </source>
</evidence>
<evidence type="ECO:0000256" key="4">
    <source>
        <dbReference type="ARBA" id="ARBA00022692"/>
    </source>
</evidence>
<proteinExistence type="predicted"/>
<dbReference type="GO" id="GO:0005886">
    <property type="term" value="C:plasma membrane"/>
    <property type="evidence" value="ECO:0007669"/>
    <property type="project" value="UniProtKB-SubCell"/>
</dbReference>
<dbReference type="GO" id="GO:0044038">
    <property type="term" value="P:cell wall macromolecule biosynthetic process"/>
    <property type="evidence" value="ECO:0007669"/>
    <property type="project" value="TreeGrafter"/>
</dbReference>
<keyword evidence="2" id="KW-1003">Cell membrane</keyword>
<keyword evidence="4 7" id="KW-0812">Transmembrane</keyword>
<sequence>MNFVNIGASGIDGQLSGTTVIASFVIALLSLRYSADITQWPVTILASITCGAYLGFLPWHVYPQKIMPGFGGSTMAGFMLAVLSILSTTKVGTLMVVLAVPLLDTGFTIIRRISSGKSPFWGDRGHLHHKLLDMGWSKRSVALFYWFTSAFLGLLALNLSATNKLYTIIGVGIFISGLFLIYRQKQKK</sequence>
<comment type="subcellular location">
    <subcellularLocation>
        <location evidence="1">Cell membrane</location>
        <topology evidence="1">Multi-pass membrane protein</topology>
    </subcellularLocation>
</comment>
<dbReference type="GO" id="GO:0016780">
    <property type="term" value="F:phosphotransferase activity, for other substituted phosphate groups"/>
    <property type="evidence" value="ECO:0007669"/>
    <property type="project" value="InterPro"/>
</dbReference>
<feature type="transmembrane region" description="Helical" evidence="7">
    <location>
        <begin position="140"/>
        <end position="159"/>
    </location>
</feature>
<dbReference type="AlphaFoldDB" id="A0A1F7X5J9"/>
<dbReference type="Proteomes" id="UP000179219">
    <property type="component" value="Unassembled WGS sequence"/>
</dbReference>
<feature type="transmembrane region" description="Helical" evidence="7">
    <location>
        <begin position="74"/>
        <end position="103"/>
    </location>
</feature>
<keyword evidence="6 7" id="KW-0472">Membrane</keyword>
<gene>
    <name evidence="8" type="ORF">A2159_00200</name>
</gene>
<evidence type="ECO:0000256" key="2">
    <source>
        <dbReference type="ARBA" id="ARBA00022475"/>
    </source>
</evidence>
<reference evidence="8 9" key="1">
    <citation type="journal article" date="2016" name="Nat. Commun.">
        <title>Thousands of microbial genomes shed light on interconnected biogeochemical processes in an aquifer system.</title>
        <authorList>
            <person name="Anantharaman K."/>
            <person name="Brown C.T."/>
            <person name="Hug L.A."/>
            <person name="Sharon I."/>
            <person name="Castelle C.J."/>
            <person name="Probst A.J."/>
            <person name="Thomas B.C."/>
            <person name="Singh A."/>
            <person name="Wilkins M.J."/>
            <person name="Karaoz U."/>
            <person name="Brodie E.L."/>
            <person name="Williams K.H."/>
            <person name="Hubbard S.S."/>
            <person name="Banfield J.F."/>
        </authorList>
    </citation>
    <scope>NUCLEOTIDE SEQUENCE [LARGE SCALE GENOMIC DNA]</scope>
</reference>
<dbReference type="GO" id="GO:0071555">
    <property type="term" value="P:cell wall organization"/>
    <property type="evidence" value="ECO:0007669"/>
    <property type="project" value="TreeGrafter"/>
</dbReference>
<comment type="caution">
    <text evidence="8">The sequence shown here is derived from an EMBL/GenBank/DDBJ whole genome shotgun (WGS) entry which is preliminary data.</text>
</comment>
<feature type="transmembrane region" description="Helical" evidence="7">
    <location>
        <begin position="42"/>
        <end position="62"/>
    </location>
</feature>
<keyword evidence="3" id="KW-0808">Transferase</keyword>
<evidence type="ECO:0000256" key="5">
    <source>
        <dbReference type="ARBA" id="ARBA00022989"/>
    </source>
</evidence>
<evidence type="ECO:0008006" key="10">
    <source>
        <dbReference type="Google" id="ProtNLM"/>
    </source>
</evidence>
<dbReference type="Pfam" id="PF00953">
    <property type="entry name" value="Glycos_transf_4"/>
    <property type="match status" value="1"/>
</dbReference>
<dbReference type="InterPro" id="IPR000715">
    <property type="entry name" value="Glycosyl_transferase_4"/>
</dbReference>
<evidence type="ECO:0000256" key="6">
    <source>
        <dbReference type="ARBA" id="ARBA00023136"/>
    </source>
</evidence>
<name>A0A1F7X5J9_9BACT</name>
<feature type="transmembrane region" description="Helical" evidence="7">
    <location>
        <begin position="165"/>
        <end position="182"/>
    </location>
</feature>
<dbReference type="CDD" id="cd06853">
    <property type="entry name" value="GT_WecA_like"/>
    <property type="match status" value="1"/>
</dbReference>
<dbReference type="EMBL" id="MGFP01000021">
    <property type="protein sequence ID" value="OGM09555.1"/>
    <property type="molecule type" value="Genomic_DNA"/>
</dbReference>
<evidence type="ECO:0000256" key="3">
    <source>
        <dbReference type="ARBA" id="ARBA00022679"/>
    </source>
</evidence>
<feature type="transmembrane region" description="Helical" evidence="7">
    <location>
        <begin position="15"/>
        <end position="35"/>
    </location>
</feature>